<dbReference type="GO" id="GO:0002181">
    <property type="term" value="P:cytoplasmic translation"/>
    <property type="evidence" value="ECO:0007669"/>
    <property type="project" value="EnsemblFungi"/>
</dbReference>
<dbReference type="VEuPathDB" id="MicrosporidiaDB:M896_100380"/>
<evidence type="ECO:0000313" key="9">
    <source>
        <dbReference type="Proteomes" id="UP000031056"/>
    </source>
</evidence>
<evidence type="ECO:0000256" key="1">
    <source>
        <dbReference type="ARBA" id="ARBA00022490"/>
    </source>
</evidence>
<keyword evidence="5 6" id="KW-0949">S-adenosyl-L-methionine</keyword>
<organism evidence="8 9">
    <name type="scientific">Ordospora colligata OC4</name>
    <dbReference type="NCBI Taxonomy" id="1354746"/>
    <lineage>
        <taxon>Eukaryota</taxon>
        <taxon>Fungi</taxon>
        <taxon>Fungi incertae sedis</taxon>
        <taxon>Microsporidia</taxon>
        <taxon>Ordosporidae</taxon>
        <taxon>Ordospora</taxon>
    </lineage>
</organism>
<comment type="caution">
    <text evidence="8">The sequence shown here is derived from an EMBL/GenBank/DDBJ whole genome shotgun (WGS) entry which is preliminary data.</text>
</comment>
<dbReference type="GO" id="GO:0002130">
    <property type="term" value="P:wobble position ribose methylation"/>
    <property type="evidence" value="ECO:0007669"/>
    <property type="project" value="EnsemblFungi"/>
</dbReference>
<dbReference type="GO" id="GO:0106339">
    <property type="term" value="F:tRNA (cytidine(32)-2'-O)-methyltransferase activity"/>
    <property type="evidence" value="ECO:0007669"/>
    <property type="project" value="EnsemblFungi"/>
</dbReference>
<protein>
    <submittedName>
        <fullName evidence="8">23S rRNA methylase</fullName>
    </submittedName>
</protein>
<proteinExistence type="inferred from homology"/>
<feature type="active site" description="Proton acceptor" evidence="6">
    <location>
        <position position="162"/>
    </location>
</feature>
<dbReference type="Proteomes" id="UP000031056">
    <property type="component" value="Unassembled WGS sequence"/>
</dbReference>
<keyword evidence="4" id="KW-0808">Transferase</keyword>
<gene>
    <name evidence="8" type="ORF">M896_100380</name>
</gene>
<keyword evidence="9" id="KW-1185">Reference proteome</keyword>
<dbReference type="InterPro" id="IPR029063">
    <property type="entry name" value="SAM-dependent_MTases_sf"/>
</dbReference>
<dbReference type="FunFam" id="3.40.50.150:FF:000220">
    <property type="entry name" value="CAMK protein kinase"/>
    <property type="match status" value="1"/>
</dbReference>
<dbReference type="PANTHER" id="PTHR10920">
    <property type="entry name" value="RIBOSOMAL RNA METHYLTRANSFERASE"/>
    <property type="match status" value="1"/>
</dbReference>
<dbReference type="AlphaFoldDB" id="A0A0B2UII4"/>
<evidence type="ECO:0000256" key="5">
    <source>
        <dbReference type="ARBA" id="ARBA00022691"/>
    </source>
</evidence>
<dbReference type="GO" id="GO:0106050">
    <property type="term" value="F:tRNA 2'-O-methyltransferase activity"/>
    <property type="evidence" value="ECO:0007669"/>
    <property type="project" value="EnsemblFungi"/>
</dbReference>
<dbReference type="GO" id="GO:0006364">
    <property type="term" value="P:rRNA processing"/>
    <property type="evidence" value="ECO:0007669"/>
    <property type="project" value="UniProtKB-KW"/>
</dbReference>
<keyword evidence="3 8" id="KW-0489">Methyltransferase</keyword>
<dbReference type="PANTHER" id="PTHR10920:SF12">
    <property type="entry name" value="TRNA (CYTIDINE(32)_GUANOSINE(34)-2'-O)-METHYLTRANSFERASE-RELATED"/>
    <property type="match status" value="1"/>
</dbReference>
<evidence type="ECO:0000259" key="7">
    <source>
        <dbReference type="Pfam" id="PF01728"/>
    </source>
</evidence>
<dbReference type="HAMAP" id="MF_01547">
    <property type="entry name" value="RNA_methyltr_E"/>
    <property type="match status" value="1"/>
</dbReference>
<dbReference type="Pfam" id="PF01728">
    <property type="entry name" value="FtsJ"/>
    <property type="match status" value="1"/>
</dbReference>
<name>A0A0B2UII4_9MICR</name>
<dbReference type="STRING" id="1354746.A0A0B2UII4"/>
<evidence type="ECO:0000313" key="8">
    <source>
        <dbReference type="EMBL" id="KHN69054.1"/>
    </source>
</evidence>
<sequence length="246" mass="27243">MESNEKRDLYYRLSKKHGYRARSVYKLMHIDAAYDIFKGASNVVDLCAAPGSWSQYASERMKSMHGNEALGSAQQHVVCVDVQDIAPIDGVACIKEDITSYGCAEKILQCLGGRKADVVICDGAPEITGLHEIDEYLQSELLISTLCMCMKISKHGSSLVVKCFKGIYTPYVVNHFGKFYEEVVLLKPKASKTSSMECFLCCKGMKSATESPTDIDTSIECKEITIHPCGYGTDLGLEYEVEEIKT</sequence>
<dbReference type="PIRSF" id="PIRSF005461">
    <property type="entry name" value="23S_rRNA_mtase"/>
    <property type="match status" value="1"/>
</dbReference>
<dbReference type="SUPFAM" id="SSF53335">
    <property type="entry name" value="S-adenosyl-L-methionine-dependent methyltransferases"/>
    <property type="match status" value="1"/>
</dbReference>
<dbReference type="HOGENOM" id="CLU_009422_1_2_1"/>
<dbReference type="GeneID" id="26262448"/>
<feature type="domain" description="Ribosomal RNA methyltransferase FtsJ" evidence="7">
    <location>
        <begin position="19"/>
        <end position="204"/>
    </location>
</feature>
<dbReference type="InterPro" id="IPR050082">
    <property type="entry name" value="RNA_methyltr_RlmE"/>
</dbReference>
<dbReference type="EMBL" id="JOKQ01000010">
    <property type="protein sequence ID" value="KHN69054.1"/>
    <property type="molecule type" value="Genomic_DNA"/>
</dbReference>
<dbReference type="InParanoid" id="A0A0B2UII4"/>
<dbReference type="GO" id="GO:0005737">
    <property type="term" value="C:cytoplasm"/>
    <property type="evidence" value="ECO:0007669"/>
    <property type="project" value="EnsemblFungi"/>
</dbReference>
<accession>A0A0B2UII4</accession>
<dbReference type="InterPro" id="IPR015507">
    <property type="entry name" value="rRNA-MeTfrase_E"/>
</dbReference>
<evidence type="ECO:0000256" key="2">
    <source>
        <dbReference type="ARBA" id="ARBA00022552"/>
    </source>
</evidence>
<evidence type="ECO:0000256" key="4">
    <source>
        <dbReference type="ARBA" id="ARBA00022679"/>
    </source>
</evidence>
<keyword evidence="1" id="KW-0963">Cytoplasm</keyword>
<evidence type="ECO:0000256" key="6">
    <source>
        <dbReference type="PIRSR" id="PIRSR005461-1"/>
    </source>
</evidence>
<dbReference type="Gene3D" id="3.40.50.150">
    <property type="entry name" value="Vaccinia Virus protein VP39"/>
    <property type="match status" value="1"/>
</dbReference>
<dbReference type="RefSeq" id="XP_014563096.1">
    <property type="nucleotide sequence ID" value="XM_014707610.1"/>
</dbReference>
<dbReference type="GO" id="GO:0106340">
    <property type="term" value="F:tRNA (guanosine(34)-2'-O)-methyltransferase activity"/>
    <property type="evidence" value="ECO:0007669"/>
    <property type="project" value="EnsemblFungi"/>
</dbReference>
<keyword evidence="2" id="KW-0698">rRNA processing</keyword>
<reference evidence="8 9" key="1">
    <citation type="journal article" date="2014" name="MBio">
        <title>The Ordospora colligata genome; evolution of extreme reduction in microsporidia and host-to-parasite horizontal gene transfer.</title>
        <authorList>
            <person name="Pombert J.-F."/>
            <person name="Haag K.L."/>
            <person name="Beidas S."/>
            <person name="Ebert D."/>
            <person name="Keeling P.J."/>
        </authorList>
    </citation>
    <scope>NUCLEOTIDE SEQUENCE [LARGE SCALE GENOMIC DNA]</scope>
    <source>
        <strain evidence="8 9">OC4</strain>
    </source>
</reference>
<evidence type="ECO:0000256" key="3">
    <source>
        <dbReference type="ARBA" id="ARBA00022603"/>
    </source>
</evidence>
<dbReference type="InterPro" id="IPR002877">
    <property type="entry name" value="RNA_MeTrfase_FtsJ_dom"/>
</dbReference>
<dbReference type="FunCoup" id="A0A0B2UII4">
    <property type="interactions" value="404"/>
</dbReference>
<dbReference type="OrthoDB" id="289250at2759"/>